<dbReference type="InterPro" id="IPR022622">
    <property type="entry name" value="DUF3492"/>
</dbReference>
<keyword evidence="3" id="KW-0328">Glycosyltransferase</keyword>
<sequence>MNADVMLLLEGTYPYTRGGVAAWVDQLVRAHPQLRFHAVYIGARARDAGAPVYIPPPQVVALDTIWLFEPQELQSPPDVRRRLHEPATPWQAAVQRWHDVFLGIQPAPTTLGAEVAEALLRDDGLQARHYLHSDFSWTMICERYQRHCTDPSFVDYFWTSRTLHAPLWTLARWARQLPPARVYHSISTGYAGFLGALLSHRDRRPLILTEHGIYTKERQIDLALATWVPDNRHPLLRDDTETPYLRGMWTRFFEWLGRFCYERADPIVSLYEANRQRQIRDGAAPQRTRVIPNGIDVEALAAARRPAGAAIPRVVALIGRVVAIKDIKTFIRAMRRVANLRPDIEGWIVGPTDEDPDYAAECRTLIEQLGLQDRVKMLGLQRTPEVLPRVGVTVLSSISEALPLVVLESLAAGIPVISTDVGACRELIEGCPTDADDVALGAAGVVVPPAQPTALADAIVALLDDPPRWHAMAERGLARVRRRYRDRDMHAAYRQLYADALERA</sequence>
<evidence type="ECO:0000259" key="2">
    <source>
        <dbReference type="Pfam" id="PF11997"/>
    </source>
</evidence>
<evidence type="ECO:0000313" key="4">
    <source>
        <dbReference type="Proteomes" id="UP000315736"/>
    </source>
</evidence>
<dbReference type="Pfam" id="PF11997">
    <property type="entry name" value="DUF3492"/>
    <property type="match status" value="1"/>
</dbReference>
<name>A0A554W8L1_9BURK</name>
<feature type="domain" description="DUF3492" evidence="2">
    <location>
        <begin position="3"/>
        <end position="285"/>
    </location>
</feature>
<protein>
    <submittedName>
        <fullName evidence="3">N-acetyl-alpha-D-glucosaminyl L-malate synthase</fullName>
        <ecNumber evidence="3">2.4.1.-</ecNumber>
    </submittedName>
</protein>
<dbReference type="AlphaFoldDB" id="A0A554W8L1"/>
<gene>
    <name evidence="3" type="primary">bshA</name>
    <name evidence="3" type="ORF">Talka_01251</name>
</gene>
<organism evidence="3 4">
    <name type="scientific">Tepidimonas alkaliphilus</name>
    <dbReference type="NCBI Taxonomy" id="2588942"/>
    <lineage>
        <taxon>Bacteria</taxon>
        <taxon>Pseudomonadati</taxon>
        <taxon>Pseudomonadota</taxon>
        <taxon>Betaproteobacteria</taxon>
        <taxon>Burkholderiales</taxon>
        <taxon>Tepidimonas</taxon>
    </lineage>
</organism>
<dbReference type="Pfam" id="PF00534">
    <property type="entry name" value="Glycos_transf_1"/>
    <property type="match status" value="1"/>
</dbReference>
<dbReference type="RefSeq" id="WP_143890266.1">
    <property type="nucleotide sequence ID" value="NZ_VJNB01000005.1"/>
</dbReference>
<evidence type="ECO:0000259" key="1">
    <source>
        <dbReference type="Pfam" id="PF00534"/>
    </source>
</evidence>
<dbReference type="OrthoDB" id="9772485at2"/>
<dbReference type="InterPro" id="IPR047691">
    <property type="entry name" value="PelF-like"/>
</dbReference>
<keyword evidence="3" id="KW-0808">Transferase</keyword>
<reference evidence="3 4" key="1">
    <citation type="submission" date="2019-07" db="EMBL/GenBank/DDBJ databases">
        <title>Tepidimonas alkaliphilus YIM 72238 draft genome.</title>
        <authorList>
            <person name="Da Costa M.S."/>
            <person name="Froufe H.J.C."/>
            <person name="Egas C."/>
            <person name="Albuquerque L."/>
        </authorList>
    </citation>
    <scope>NUCLEOTIDE SEQUENCE [LARGE SCALE GENOMIC DNA]</scope>
    <source>
        <strain evidence="3 4">YIM 72238</strain>
    </source>
</reference>
<dbReference type="EC" id="2.4.1.-" evidence="3"/>
<dbReference type="PANTHER" id="PTHR12526">
    <property type="entry name" value="GLYCOSYLTRANSFERASE"/>
    <property type="match status" value="1"/>
</dbReference>
<proteinExistence type="predicted"/>
<dbReference type="InterPro" id="IPR001296">
    <property type="entry name" value="Glyco_trans_1"/>
</dbReference>
<dbReference type="EMBL" id="VJNB01000005">
    <property type="protein sequence ID" value="TSE19903.1"/>
    <property type="molecule type" value="Genomic_DNA"/>
</dbReference>
<keyword evidence="4" id="KW-1185">Reference proteome</keyword>
<dbReference type="SUPFAM" id="SSF53756">
    <property type="entry name" value="UDP-Glycosyltransferase/glycogen phosphorylase"/>
    <property type="match status" value="1"/>
</dbReference>
<evidence type="ECO:0000313" key="3">
    <source>
        <dbReference type="EMBL" id="TSE19903.1"/>
    </source>
</evidence>
<dbReference type="GO" id="GO:0016757">
    <property type="term" value="F:glycosyltransferase activity"/>
    <property type="evidence" value="ECO:0007669"/>
    <property type="project" value="UniProtKB-KW"/>
</dbReference>
<feature type="domain" description="Glycosyl transferase family 1" evidence="1">
    <location>
        <begin position="313"/>
        <end position="476"/>
    </location>
</feature>
<comment type="caution">
    <text evidence="3">The sequence shown here is derived from an EMBL/GenBank/DDBJ whole genome shotgun (WGS) entry which is preliminary data.</text>
</comment>
<dbReference type="NCBIfam" id="NF038011">
    <property type="entry name" value="PelF"/>
    <property type="match status" value="1"/>
</dbReference>
<dbReference type="Proteomes" id="UP000315736">
    <property type="component" value="Unassembled WGS sequence"/>
</dbReference>
<dbReference type="PANTHER" id="PTHR12526:SF608">
    <property type="entry name" value="PELF"/>
    <property type="match status" value="1"/>
</dbReference>
<accession>A0A554W8L1</accession>
<dbReference type="Gene3D" id="3.40.50.2000">
    <property type="entry name" value="Glycogen Phosphorylase B"/>
    <property type="match status" value="2"/>
</dbReference>